<dbReference type="EMBL" id="LKAM01000006">
    <property type="protein sequence ID" value="KUM48277.1"/>
    <property type="molecule type" value="Genomic_DNA"/>
</dbReference>
<gene>
    <name evidence="2" type="ORF">ABT39_MTgene5277</name>
</gene>
<accession>A0A117NHE8</accession>
<evidence type="ECO:0000256" key="1">
    <source>
        <dbReference type="SAM" id="Phobius"/>
    </source>
</evidence>
<keyword evidence="1" id="KW-0812">Transmembrane</keyword>
<sequence>MKQLLSPVLGKLLDHLNQGRHKLPHQQNLLNPLLPLLPLHLLVLFQPPMLPGQLLNQRNILPMLFPLLLLPLLVLVLDRNKQLLDRLLHRHKPLLPPLLLALMPACANGSLTGMDPARVLGWLAWLSGLAAGLGFGRAFGRAFLGWAFRLVIA</sequence>
<feature type="transmembrane region" description="Helical" evidence="1">
    <location>
        <begin position="120"/>
        <end position="140"/>
    </location>
</feature>
<geneLocation type="mitochondrion" evidence="2"/>
<name>A0A117NHE8_PICGL</name>
<dbReference type="AlphaFoldDB" id="A0A117NHE8"/>
<feature type="transmembrane region" description="Helical" evidence="1">
    <location>
        <begin position="29"/>
        <end position="48"/>
    </location>
</feature>
<keyword evidence="1" id="KW-1133">Transmembrane helix</keyword>
<keyword evidence="2" id="KW-0496">Mitochondrion</keyword>
<organism evidence="2">
    <name type="scientific">Picea glauca</name>
    <name type="common">White spruce</name>
    <name type="synonym">Pinus glauca</name>
    <dbReference type="NCBI Taxonomy" id="3330"/>
    <lineage>
        <taxon>Eukaryota</taxon>
        <taxon>Viridiplantae</taxon>
        <taxon>Streptophyta</taxon>
        <taxon>Embryophyta</taxon>
        <taxon>Tracheophyta</taxon>
        <taxon>Spermatophyta</taxon>
        <taxon>Pinopsida</taxon>
        <taxon>Pinidae</taxon>
        <taxon>Conifers I</taxon>
        <taxon>Pinales</taxon>
        <taxon>Pinaceae</taxon>
        <taxon>Picea</taxon>
    </lineage>
</organism>
<reference evidence="2" key="1">
    <citation type="journal article" date="2015" name="Genome Biol. Evol.">
        <title>Organellar Genomes of White Spruce (Picea glauca): Assembly and Annotation.</title>
        <authorList>
            <person name="Jackman S.D."/>
            <person name="Warren R.L."/>
            <person name="Gibb E.A."/>
            <person name="Vandervalk B.P."/>
            <person name="Mohamadi H."/>
            <person name="Chu J."/>
            <person name="Raymond A."/>
            <person name="Pleasance S."/>
            <person name="Coope R."/>
            <person name="Wildung M.R."/>
            <person name="Ritland C.E."/>
            <person name="Bousquet J."/>
            <person name="Jones S.J."/>
            <person name="Bohlmann J."/>
            <person name="Birol I."/>
        </authorList>
    </citation>
    <scope>NUCLEOTIDE SEQUENCE [LARGE SCALE GENOMIC DNA]</scope>
    <source>
        <tissue evidence="2">Flushing bud</tissue>
    </source>
</reference>
<evidence type="ECO:0000313" key="2">
    <source>
        <dbReference type="EMBL" id="KUM48277.1"/>
    </source>
</evidence>
<feature type="transmembrane region" description="Helical" evidence="1">
    <location>
        <begin position="60"/>
        <end position="77"/>
    </location>
</feature>
<comment type="caution">
    <text evidence="2">The sequence shown here is derived from an EMBL/GenBank/DDBJ whole genome shotgun (WGS) entry which is preliminary data.</text>
</comment>
<protein>
    <submittedName>
        <fullName evidence="2">Uncharacterized protein</fullName>
    </submittedName>
</protein>
<proteinExistence type="predicted"/>
<keyword evidence="1" id="KW-0472">Membrane</keyword>